<name>A0A1F5KP77_9BACT</name>
<dbReference type="PANTHER" id="PTHR43861">
    <property type="entry name" value="TRANS-ACONITATE 2-METHYLTRANSFERASE-RELATED"/>
    <property type="match status" value="1"/>
</dbReference>
<gene>
    <name evidence="1" type="ORF">A3B45_00220</name>
</gene>
<dbReference type="Proteomes" id="UP000178565">
    <property type="component" value="Unassembled WGS sequence"/>
</dbReference>
<dbReference type="AlphaFoldDB" id="A0A1F5KP77"/>
<dbReference type="InterPro" id="IPR029063">
    <property type="entry name" value="SAM-dependent_MTases_sf"/>
</dbReference>
<proteinExistence type="predicted"/>
<evidence type="ECO:0000313" key="1">
    <source>
        <dbReference type="EMBL" id="OGE42619.1"/>
    </source>
</evidence>
<evidence type="ECO:0000313" key="2">
    <source>
        <dbReference type="Proteomes" id="UP000178565"/>
    </source>
</evidence>
<reference evidence="1 2" key="1">
    <citation type="journal article" date="2016" name="Nat. Commun.">
        <title>Thousands of microbial genomes shed light on interconnected biogeochemical processes in an aquifer system.</title>
        <authorList>
            <person name="Anantharaman K."/>
            <person name="Brown C.T."/>
            <person name="Hug L.A."/>
            <person name="Sharon I."/>
            <person name="Castelle C.J."/>
            <person name="Probst A.J."/>
            <person name="Thomas B.C."/>
            <person name="Singh A."/>
            <person name="Wilkins M.J."/>
            <person name="Karaoz U."/>
            <person name="Brodie E.L."/>
            <person name="Williams K.H."/>
            <person name="Hubbard S.S."/>
            <person name="Banfield J.F."/>
        </authorList>
    </citation>
    <scope>NUCLEOTIDE SEQUENCE [LARGE SCALE GENOMIC DNA]</scope>
</reference>
<dbReference type="CDD" id="cd02440">
    <property type="entry name" value="AdoMet_MTases"/>
    <property type="match status" value="1"/>
</dbReference>
<accession>A0A1F5KP77</accession>
<dbReference type="Gene3D" id="3.40.50.150">
    <property type="entry name" value="Vaccinia Virus protein VP39"/>
    <property type="match status" value="1"/>
</dbReference>
<evidence type="ECO:0008006" key="3">
    <source>
        <dbReference type="Google" id="ProtNLM"/>
    </source>
</evidence>
<sequence>MNQAQQTLESMSQAVWYNQWTLKKFSSFLRGEILEVGCGIGNFTPFLTEYGKVWAIDIDRRYVNQTKRTLGDKAKVGYGDIERGEYFFKKKFDGIVCLNVLEHIQDDKKALKNLYKLLNPNGYLILLVPSHQYLFGEIDKSIGHFRRYSQKQLEDNLKKIGFKLIKSTILNFLGSIGWFIEGKLFKKRKIEEGRIKIFNFLAPFFLGIENLIEPPIGTSILVIAQRKL</sequence>
<organism evidence="1 2">
    <name type="scientific">Candidatus Daviesbacteria bacterium RIFCSPLOWO2_01_FULL_39_12</name>
    <dbReference type="NCBI Taxonomy" id="1797785"/>
    <lineage>
        <taxon>Bacteria</taxon>
        <taxon>Candidatus Daviesiibacteriota</taxon>
    </lineage>
</organism>
<dbReference type="Pfam" id="PF13489">
    <property type="entry name" value="Methyltransf_23"/>
    <property type="match status" value="1"/>
</dbReference>
<protein>
    <recommendedName>
        <fullName evidence="3">Methyltransferase type 11 domain-containing protein</fullName>
    </recommendedName>
</protein>
<dbReference type="EMBL" id="MFDM01000023">
    <property type="protein sequence ID" value="OGE42619.1"/>
    <property type="molecule type" value="Genomic_DNA"/>
</dbReference>
<dbReference type="SUPFAM" id="SSF53335">
    <property type="entry name" value="S-adenosyl-L-methionine-dependent methyltransferases"/>
    <property type="match status" value="1"/>
</dbReference>
<dbReference type="STRING" id="1797785.A3B45_00220"/>
<comment type="caution">
    <text evidence="1">The sequence shown here is derived from an EMBL/GenBank/DDBJ whole genome shotgun (WGS) entry which is preliminary data.</text>
</comment>